<dbReference type="Proteomes" id="UP001292571">
    <property type="component" value="Unassembled WGS sequence"/>
</dbReference>
<gene>
    <name evidence="1" type="ORF">SOP97_04290</name>
</gene>
<reference evidence="1 2" key="1">
    <citation type="submission" date="2023-12" db="EMBL/GenBank/DDBJ databases">
        <title>Pseudomonas sp. T5W1.</title>
        <authorList>
            <person name="Maltman C."/>
        </authorList>
    </citation>
    <scope>NUCLEOTIDE SEQUENCE [LARGE SCALE GENOMIC DNA]</scope>
    <source>
        <strain evidence="1 2">T5W1</strain>
    </source>
</reference>
<comment type="caution">
    <text evidence="1">The sequence shown here is derived from an EMBL/GenBank/DDBJ whole genome shotgun (WGS) entry which is preliminary data.</text>
</comment>
<dbReference type="RefSeq" id="WP_322948327.1">
    <property type="nucleotide sequence ID" value="NZ_JAYEET010000011.1"/>
</dbReference>
<keyword evidence="2" id="KW-1185">Reference proteome</keyword>
<name>A0ABU5P652_9PSED</name>
<dbReference type="EMBL" id="JAYEET010000011">
    <property type="protein sequence ID" value="MEA1605038.1"/>
    <property type="molecule type" value="Genomic_DNA"/>
</dbReference>
<protein>
    <submittedName>
        <fullName evidence="1">Uncharacterized protein</fullName>
    </submittedName>
</protein>
<sequence>MKMTIPSTHAETSPADSQFNASVLTSPAELLRTAPTKIARVLVHTRYFGDLNRFEAARIVGDTCLNSTIPALETNYGLAYEHIPEKSPNHWGEPCDCTRYRMPTSEYERADQVIERMFKHVKKSSGVVS</sequence>
<accession>A0ABU5P652</accession>
<organism evidence="1 2">
    <name type="scientific">Pseudomonas spirodelae</name>
    <dbReference type="NCBI Taxonomy" id="3101751"/>
    <lineage>
        <taxon>Bacteria</taxon>
        <taxon>Pseudomonadati</taxon>
        <taxon>Pseudomonadota</taxon>
        <taxon>Gammaproteobacteria</taxon>
        <taxon>Pseudomonadales</taxon>
        <taxon>Pseudomonadaceae</taxon>
        <taxon>Pseudomonas</taxon>
    </lineage>
</organism>
<evidence type="ECO:0000313" key="2">
    <source>
        <dbReference type="Proteomes" id="UP001292571"/>
    </source>
</evidence>
<evidence type="ECO:0000313" key="1">
    <source>
        <dbReference type="EMBL" id="MEA1605038.1"/>
    </source>
</evidence>
<proteinExistence type="predicted"/>